<dbReference type="Proteomes" id="UP000663932">
    <property type="component" value="Chromosome"/>
</dbReference>
<accession>A0A1V3Y1B3</accession>
<protein>
    <submittedName>
        <fullName evidence="5">Bacteriocin</fullName>
    </submittedName>
</protein>
<evidence type="ECO:0000256" key="1">
    <source>
        <dbReference type="ARBA" id="ARBA00022529"/>
    </source>
</evidence>
<gene>
    <name evidence="4" type="ORF">CYJ86_07755</name>
    <name evidence="5" type="ORF">J3E67_001853</name>
</gene>
<dbReference type="NCBIfam" id="TIGR01847">
    <property type="entry name" value="bacteriocin_sig"/>
    <property type="match status" value="1"/>
</dbReference>
<keyword evidence="3" id="KW-0078">Bacteriocin</keyword>
<evidence type="ECO:0000256" key="3">
    <source>
        <dbReference type="ARBA" id="ARBA00023048"/>
    </source>
</evidence>
<reference evidence="5" key="2">
    <citation type="submission" date="2021-03" db="EMBL/GenBank/DDBJ databases">
        <title>Whole genome sequence of Lactobacillus gasseri HL75.</title>
        <authorList>
            <person name="Kim J.-M."/>
            <person name="Chung S.H."/>
            <person name="Kim J.-S."/>
        </authorList>
    </citation>
    <scope>NUCLEOTIDE SEQUENCE</scope>
    <source>
        <strain evidence="5">HL75</strain>
    </source>
</reference>
<dbReference type="RefSeq" id="WP_049160225.1">
    <property type="nucleotide sequence ID" value="NZ_CABHMU010000034.1"/>
</dbReference>
<evidence type="ECO:0000256" key="2">
    <source>
        <dbReference type="ARBA" id="ARBA00023022"/>
    </source>
</evidence>
<evidence type="ECO:0000313" key="4">
    <source>
        <dbReference type="EMBL" id="PKZ90469.1"/>
    </source>
</evidence>
<organism evidence="4 6">
    <name type="scientific">Lactobacillus gasseri</name>
    <dbReference type="NCBI Taxonomy" id="1596"/>
    <lineage>
        <taxon>Bacteria</taxon>
        <taxon>Bacillati</taxon>
        <taxon>Bacillota</taxon>
        <taxon>Bacilli</taxon>
        <taxon>Lactobacillales</taxon>
        <taxon>Lactobacillaceae</taxon>
        <taxon>Lactobacillus</taxon>
    </lineage>
</organism>
<dbReference type="Proteomes" id="UP000234740">
    <property type="component" value="Unassembled WGS sequence"/>
</dbReference>
<evidence type="ECO:0000313" key="5">
    <source>
        <dbReference type="EMBL" id="QTD67389.1"/>
    </source>
</evidence>
<dbReference type="GO" id="GO:0031640">
    <property type="term" value="P:killing of cells of another organism"/>
    <property type="evidence" value="ECO:0007669"/>
    <property type="project" value="UniProtKB-KW"/>
</dbReference>
<dbReference type="AlphaFoldDB" id="A0A1V3Y1B3"/>
<dbReference type="EMBL" id="CP071801">
    <property type="protein sequence ID" value="QTD67389.1"/>
    <property type="molecule type" value="Genomic_DNA"/>
</dbReference>
<keyword evidence="1" id="KW-0929">Antimicrobial</keyword>
<dbReference type="GO" id="GO:0042742">
    <property type="term" value="P:defense response to bacterium"/>
    <property type="evidence" value="ECO:0007669"/>
    <property type="project" value="UniProtKB-KW"/>
</dbReference>
<reference evidence="4 6" key="1">
    <citation type="submission" date="2017-12" db="EMBL/GenBank/DDBJ databases">
        <title>Phylogenetic diversity of female urinary microbiome.</title>
        <authorList>
            <person name="Thomas-White K."/>
            <person name="Wolfe A.J."/>
        </authorList>
    </citation>
    <scope>NUCLEOTIDE SEQUENCE [LARGE SCALE GENOMIC DNA]</scope>
    <source>
        <strain evidence="4 6">UMB0099</strain>
    </source>
</reference>
<keyword evidence="2" id="KW-0044">Antibiotic</keyword>
<name>A0A1V3Y1B3_LACGS</name>
<dbReference type="GeneID" id="48925824"/>
<proteinExistence type="predicted"/>
<dbReference type="InterPro" id="IPR010133">
    <property type="entry name" value="Bacteriocin_signal_seq"/>
</dbReference>
<dbReference type="EMBL" id="PKKC01000003">
    <property type="protein sequence ID" value="PKZ90469.1"/>
    <property type="molecule type" value="Genomic_DNA"/>
</dbReference>
<sequence>MKVLNECQLQTVVGGKNWSVAKCGGTIGTNIAIGAWRGARAGSFFGQPVSVGAGALIGASAGAIGGSVQCVGWLAGGGR</sequence>
<evidence type="ECO:0000313" key="6">
    <source>
        <dbReference type="Proteomes" id="UP000234740"/>
    </source>
</evidence>